<dbReference type="InterPro" id="IPR010065">
    <property type="entry name" value="AA_ABC_transptr_permease_3TM"/>
</dbReference>
<evidence type="ECO:0000256" key="5">
    <source>
        <dbReference type="ARBA" id="ARBA00022519"/>
    </source>
</evidence>
<feature type="transmembrane region" description="Helical" evidence="9">
    <location>
        <begin position="63"/>
        <end position="88"/>
    </location>
</feature>
<evidence type="ECO:0000313" key="11">
    <source>
        <dbReference type="EMBL" id="KAA0970183.1"/>
    </source>
</evidence>
<evidence type="ECO:0000256" key="3">
    <source>
        <dbReference type="ARBA" id="ARBA00022448"/>
    </source>
</evidence>
<evidence type="ECO:0000256" key="2">
    <source>
        <dbReference type="ARBA" id="ARBA00010072"/>
    </source>
</evidence>
<dbReference type="OrthoDB" id="9814550at2"/>
<keyword evidence="7 9" id="KW-1133">Transmembrane helix</keyword>
<reference evidence="11 12" key="1">
    <citation type="submission" date="2019-08" db="EMBL/GenBank/DDBJ databases">
        <title>Aureimonas fodiniaquatilis sp. nov., isolated from a coal mine wastewater.</title>
        <authorList>
            <person name="Kim W."/>
        </authorList>
    </citation>
    <scope>NUCLEOTIDE SEQUENCE [LARGE SCALE GENOMIC DNA]</scope>
    <source>
        <strain evidence="11 12">CAU 1482</strain>
    </source>
</reference>
<dbReference type="GO" id="GO:0043190">
    <property type="term" value="C:ATP-binding cassette (ABC) transporter complex"/>
    <property type="evidence" value="ECO:0007669"/>
    <property type="project" value="InterPro"/>
</dbReference>
<feature type="transmembrane region" description="Helical" evidence="9">
    <location>
        <begin position="240"/>
        <end position="262"/>
    </location>
</feature>
<dbReference type="PANTHER" id="PTHR30614">
    <property type="entry name" value="MEMBRANE COMPONENT OF AMINO ACID ABC TRANSPORTER"/>
    <property type="match status" value="1"/>
</dbReference>
<comment type="similarity">
    <text evidence="2">Belongs to the binding-protein-dependent transport system permease family. HisMQ subfamily.</text>
</comment>
<keyword evidence="4" id="KW-1003">Cell membrane</keyword>
<proteinExistence type="inferred from homology"/>
<accession>A0A5B0DUR9</accession>
<evidence type="ECO:0000256" key="6">
    <source>
        <dbReference type="ARBA" id="ARBA00022692"/>
    </source>
</evidence>
<protein>
    <submittedName>
        <fullName evidence="11">ABC transporter permease</fullName>
    </submittedName>
</protein>
<dbReference type="GO" id="GO:0006865">
    <property type="term" value="P:amino acid transport"/>
    <property type="evidence" value="ECO:0007669"/>
    <property type="project" value="TreeGrafter"/>
</dbReference>
<evidence type="ECO:0000256" key="4">
    <source>
        <dbReference type="ARBA" id="ARBA00022475"/>
    </source>
</evidence>
<dbReference type="SUPFAM" id="SSF161098">
    <property type="entry name" value="MetI-like"/>
    <property type="match status" value="1"/>
</dbReference>
<gene>
    <name evidence="11" type="ORF">FPY71_06505</name>
</gene>
<keyword evidence="6 9" id="KW-0812">Transmembrane</keyword>
<evidence type="ECO:0000256" key="1">
    <source>
        <dbReference type="ARBA" id="ARBA00004429"/>
    </source>
</evidence>
<evidence type="ECO:0000259" key="10">
    <source>
        <dbReference type="PROSITE" id="PS50928"/>
    </source>
</evidence>
<keyword evidence="12" id="KW-1185">Reference proteome</keyword>
<feature type="transmembrane region" description="Helical" evidence="9">
    <location>
        <begin position="179"/>
        <end position="199"/>
    </location>
</feature>
<dbReference type="NCBIfam" id="TIGR01726">
    <property type="entry name" value="HEQRo_perm_3TM"/>
    <property type="match status" value="1"/>
</dbReference>
<dbReference type="InterPro" id="IPR035906">
    <property type="entry name" value="MetI-like_sf"/>
</dbReference>
<dbReference type="InterPro" id="IPR043429">
    <property type="entry name" value="ArtM/GltK/GlnP/TcyL/YhdX-like"/>
</dbReference>
<evidence type="ECO:0000256" key="7">
    <source>
        <dbReference type="ARBA" id="ARBA00022989"/>
    </source>
</evidence>
<dbReference type="EMBL" id="VTWH01000002">
    <property type="protein sequence ID" value="KAA0970183.1"/>
    <property type="molecule type" value="Genomic_DNA"/>
</dbReference>
<evidence type="ECO:0000256" key="8">
    <source>
        <dbReference type="ARBA" id="ARBA00023136"/>
    </source>
</evidence>
<dbReference type="CDD" id="cd06261">
    <property type="entry name" value="TM_PBP2"/>
    <property type="match status" value="1"/>
</dbReference>
<keyword evidence="5" id="KW-0997">Cell inner membrane</keyword>
<dbReference type="InterPro" id="IPR000515">
    <property type="entry name" value="MetI-like"/>
</dbReference>
<dbReference type="AlphaFoldDB" id="A0A5B0DUR9"/>
<dbReference type="PANTHER" id="PTHR30614:SF10">
    <property type="entry name" value="ARGININE ABC TRANSPORTER PERMEASE PROTEIN ARTM"/>
    <property type="match status" value="1"/>
</dbReference>
<dbReference type="PROSITE" id="PS50928">
    <property type="entry name" value="ABC_TM1"/>
    <property type="match status" value="1"/>
</dbReference>
<feature type="domain" description="ABC transmembrane type-1" evidence="10">
    <location>
        <begin position="62"/>
        <end position="259"/>
    </location>
</feature>
<name>A0A5B0DUR9_9HYPH</name>
<dbReference type="Proteomes" id="UP000324738">
    <property type="component" value="Unassembled WGS sequence"/>
</dbReference>
<organism evidence="11 12">
    <name type="scientific">Aureimonas fodinaquatilis</name>
    <dbReference type="NCBI Taxonomy" id="2565783"/>
    <lineage>
        <taxon>Bacteria</taxon>
        <taxon>Pseudomonadati</taxon>
        <taxon>Pseudomonadota</taxon>
        <taxon>Alphaproteobacteria</taxon>
        <taxon>Hyphomicrobiales</taxon>
        <taxon>Aurantimonadaceae</taxon>
        <taxon>Aureimonas</taxon>
    </lineage>
</organism>
<evidence type="ECO:0000313" key="12">
    <source>
        <dbReference type="Proteomes" id="UP000324738"/>
    </source>
</evidence>
<dbReference type="GO" id="GO:0022857">
    <property type="term" value="F:transmembrane transporter activity"/>
    <property type="evidence" value="ECO:0007669"/>
    <property type="project" value="InterPro"/>
</dbReference>
<keyword evidence="3 9" id="KW-0813">Transport</keyword>
<dbReference type="Gene3D" id="1.10.3720.10">
    <property type="entry name" value="MetI-like"/>
    <property type="match status" value="1"/>
</dbReference>
<evidence type="ECO:0000256" key="9">
    <source>
        <dbReference type="RuleBase" id="RU363032"/>
    </source>
</evidence>
<comment type="caution">
    <text evidence="11">The sequence shown here is derived from an EMBL/GenBank/DDBJ whole genome shotgun (WGS) entry which is preliminary data.</text>
</comment>
<feature type="transmembrane region" description="Helical" evidence="9">
    <location>
        <begin position="100"/>
        <end position="121"/>
    </location>
</feature>
<feature type="transmembrane region" description="Helical" evidence="9">
    <location>
        <begin position="206"/>
        <end position="228"/>
    </location>
</feature>
<feature type="transmembrane region" description="Helical" evidence="9">
    <location>
        <begin position="21"/>
        <end position="43"/>
    </location>
</feature>
<dbReference type="Pfam" id="PF00528">
    <property type="entry name" value="BPD_transp_1"/>
    <property type="match status" value="1"/>
</dbReference>
<sequence length="272" mass="30178">MDPPWGGSTMKAASATTNRPGLAGILAMGFWAAAAAGLIYYLFSVYNPALVERYGERYLSGLYITVKFVAVSFVIGAALSVPVAFGRLSTNRIARGTASGFVNFFRGTPFIAQIFLIYYGLGSFRAEFETVGLWWFFRDPWYCAVLAMVLNTAAYQAEILRGAIQGVARGQWEGARSLGIPPVIAFFKVILPQAMMVALRPYANELILMVKSSAIIAIVTVFDLFGVTRRAYSQTYDFQTYVWAAVIYLLIVETIRNLTVLAERRLTRHLVR</sequence>
<comment type="subcellular location">
    <subcellularLocation>
        <location evidence="1">Cell inner membrane</location>
        <topology evidence="1">Multi-pass membrane protein</topology>
    </subcellularLocation>
    <subcellularLocation>
        <location evidence="9">Cell membrane</location>
        <topology evidence="9">Multi-pass membrane protein</topology>
    </subcellularLocation>
</comment>
<keyword evidence="8 9" id="KW-0472">Membrane</keyword>